<feature type="active site" description="Nucleophile" evidence="11">
    <location>
        <position position="257"/>
    </location>
</feature>
<comment type="function">
    <text evidence="11">Plays a role in peptidoglycan recycling by cleaving the terminal beta-1,4-linked N-acetylglucosamine (GlcNAc) from peptide-linked peptidoglycan fragments, giving rise to free GlcNAc, anhydro-N-acetylmuramic acid and anhydro-N-acetylmuramic acid-linked peptides.</text>
</comment>
<feature type="active site" description="Proton donor/acceptor" evidence="11">
    <location>
        <position position="186"/>
    </location>
</feature>
<keyword evidence="7 11" id="KW-0326">Glycosidase</keyword>
<keyword evidence="9 11" id="KW-0961">Cell wall biogenesis/degradation</keyword>
<gene>
    <name evidence="11 13" type="primary">nagZ</name>
    <name evidence="13" type="ORF">NCTC10283_00237</name>
</gene>
<evidence type="ECO:0000259" key="12">
    <source>
        <dbReference type="Pfam" id="PF00933"/>
    </source>
</evidence>
<organism evidence="13 14">
    <name type="scientific">Alysiella crassa</name>
    <dbReference type="NCBI Taxonomy" id="153491"/>
    <lineage>
        <taxon>Bacteria</taxon>
        <taxon>Pseudomonadati</taxon>
        <taxon>Pseudomonadota</taxon>
        <taxon>Betaproteobacteria</taxon>
        <taxon>Neisseriales</taxon>
        <taxon>Neisseriaceae</taxon>
        <taxon>Alysiella</taxon>
    </lineage>
</organism>
<keyword evidence="5 11" id="KW-0133">Cell shape</keyword>
<comment type="pathway">
    <text evidence="10 11">Cell wall biogenesis; peptidoglycan recycling.</text>
</comment>
<dbReference type="NCBIfam" id="NF003740">
    <property type="entry name" value="PRK05337.1"/>
    <property type="match status" value="1"/>
</dbReference>
<dbReference type="EMBL" id="UFSO01000002">
    <property type="protein sequence ID" value="SSY70167.1"/>
    <property type="molecule type" value="Genomic_DNA"/>
</dbReference>
<evidence type="ECO:0000256" key="4">
    <source>
        <dbReference type="ARBA" id="ARBA00022801"/>
    </source>
</evidence>
<dbReference type="InterPro" id="IPR022956">
    <property type="entry name" value="Beta_hexosaminidase_bac"/>
</dbReference>
<dbReference type="Gene3D" id="3.20.20.300">
    <property type="entry name" value="Glycoside hydrolase, family 3, N-terminal domain"/>
    <property type="match status" value="1"/>
</dbReference>
<dbReference type="AlphaFoldDB" id="A0A376BK65"/>
<reference evidence="13 14" key="1">
    <citation type="submission" date="2018-06" db="EMBL/GenBank/DDBJ databases">
        <authorList>
            <consortium name="Pathogen Informatics"/>
            <person name="Doyle S."/>
        </authorList>
    </citation>
    <scope>NUCLEOTIDE SEQUENCE [LARGE SCALE GENOMIC DNA]</scope>
    <source>
        <strain evidence="13 14">NCTC10283</strain>
    </source>
</reference>
<keyword evidence="14" id="KW-1185">Reference proteome</keyword>
<dbReference type="PROSITE" id="PS00775">
    <property type="entry name" value="GLYCOSYL_HYDROL_F3"/>
    <property type="match status" value="1"/>
</dbReference>
<dbReference type="GO" id="GO:0051301">
    <property type="term" value="P:cell division"/>
    <property type="evidence" value="ECO:0007669"/>
    <property type="project" value="UniProtKB-KW"/>
</dbReference>
<evidence type="ECO:0000256" key="10">
    <source>
        <dbReference type="ARBA" id="ARBA00037880"/>
    </source>
</evidence>
<feature type="binding site" evidence="11">
    <location>
        <position position="143"/>
    </location>
    <ligand>
        <name>substrate</name>
    </ligand>
</feature>
<dbReference type="InterPro" id="IPR036962">
    <property type="entry name" value="Glyco_hydro_3_N_sf"/>
</dbReference>
<dbReference type="HAMAP" id="MF_00364">
    <property type="entry name" value="NagZ"/>
    <property type="match status" value="1"/>
</dbReference>
<dbReference type="RefSeq" id="WP_034293873.1">
    <property type="nucleotide sequence ID" value="NZ_CP091519.2"/>
</dbReference>
<dbReference type="PANTHER" id="PTHR30480">
    <property type="entry name" value="BETA-HEXOSAMINIDASE-RELATED"/>
    <property type="match status" value="1"/>
</dbReference>
<name>A0A376BK65_9NEIS</name>
<dbReference type="GO" id="GO:0071555">
    <property type="term" value="P:cell wall organization"/>
    <property type="evidence" value="ECO:0007669"/>
    <property type="project" value="UniProtKB-KW"/>
</dbReference>
<evidence type="ECO:0000256" key="6">
    <source>
        <dbReference type="ARBA" id="ARBA00022984"/>
    </source>
</evidence>
<comment type="similarity">
    <text evidence="11">Belongs to the glycosyl hydrolase 3 family. NagZ subfamily.</text>
</comment>
<dbReference type="PANTHER" id="PTHR30480:SF13">
    <property type="entry name" value="BETA-HEXOSAMINIDASE"/>
    <property type="match status" value="1"/>
</dbReference>
<dbReference type="InterPro" id="IPR019800">
    <property type="entry name" value="Glyco_hydro_3_AS"/>
</dbReference>
<dbReference type="InterPro" id="IPR017853">
    <property type="entry name" value="GH"/>
</dbReference>
<accession>A0A376BK65</accession>
<dbReference type="InterPro" id="IPR050226">
    <property type="entry name" value="NagZ_Beta-hexosaminidase"/>
</dbReference>
<feature type="binding site" evidence="11">
    <location>
        <position position="68"/>
    </location>
    <ligand>
        <name>substrate</name>
    </ligand>
</feature>
<dbReference type="Proteomes" id="UP000254209">
    <property type="component" value="Unassembled WGS sequence"/>
</dbReference>
<keyword evidence="2 11" id="KW-0963">Cytoplasm</keyword>
<evidence type="ECO:0000256" key="3">
    <source>
        <dbReference type="ARBA" id="ARBA00022618"/>
    </source>
</evidence>
<dbReference type="GO" id="GO:0005975">
    <property type="term" value="P:carbohydrate metabolic process"/>
    <property type="evidence" value="ECO:0007669"/>
    <property type="project" value="InterPro"/>
</dbReference>
<proteinExistence type="inferred from homology"/>
<sequence length="360" mass="39197">MTIQLPRGAVMADVVAYELSDDDIARLQDPAVGGVILFRRNFQNVAQLKKLCSDIKKLRSPELIIAVDHEGGRVQRFIDGFTRLPAMNILGEMWNADGADTAKRAAEQVGWVLATELAACGVDLSFTPVLDLDWGQCAVIGNRSFHRQPEIVSELALALQRGLNRGGMKSCGKHFPGHGFVSGDSHLVLPEDSRSFAELEQADIAPFAALAKQGMAAVMPAHVVYPQVDSKPAGFSNYWLQTVLREKLGFDGVIFSDDLTMEGACVAGGIRERARLAFAAGCDIVLVCNRPDLVDELRQDFRQPENPQLAARWQNMACTVSPDEADKMMKSEEFIAAQALTKQLATPKDVANGVKVGEAF</sequence>
<evidence type="ECO:0000256" key="8">
    <source>
        <dbReference type="ARBA" id="ARBA00023306"/>
    </source>
</evidence>
<evidence type="ECO:0000256" key="7">
    <source>
        <dbReference type="ARBA" id="ARBA00023295"/>
    </source>
</evidence>
<comment type="subcellular location">
    <subcellularLocation>
        <location evidence="11">Cytoplasm</location>
    </subcellularLocation>
</comment>
<dbReference type="GO" id="GO:0005737">
    <property type="term" value="C:cytoplasm"/>
    <property type="evidence" value="ECO:0007669"/>
    <property type="project" value="UniProtKB-SubCell"/>
</dbReference>
<evidence type="ECO:0000256" key="2">
    <source>
        <dbReference type="ARBA" id="ARBA00022490"/>
    </source>
</evidence>
<protein>
    <recommendedName>
        <fullName evidence="11">Beta-hexosaminidase</fullName>
        <ecNumber evidence="11">3.2.1.52</ecNumber>
    </recommendedName>
    <alternativeName>
        <fullName evidence="11">Beta-N-acetylhexosaminidase</fullName>
    </alternativeName>
    <alternativeName>
        <fullName evidence="11">N-acetyl-beta-glucosaminidase</fullName>
    </alternativeName>
</protein>
<dbReference type="STRING" id="1120980.GCA_000745955_01764"/>
<dbReference type="EC" id="3.2.1.52" evidence="11"/>
<keyword evidence="3 11" id="KW-0132">Cell division</keyword>
<keyword evidence="4 11" id="KW-0378">Hydrolase</keyword>
<evidence type="ECO:0000256" key="5">
    <source>
        <dbReference type="ARBA" id="ARBA00022960"/>
    </source>
</evidence>
<evidence type="ECO:0000313" key="14">
    <source>
        <dbReference type="Proteomes" id="UP000254209"/>
    </source>
</evidence>
<comment type="catalytic activity">
    <reaction evidence="1 11">
        <text>Hydrolysis of terminal non-reducing N-acetyl-D-hexosamine residues in N-acetyl-beta-D-hexosaminides.</text>
        <dbReference type="EC" id="3.2.1.52"/>
    </reaction>
</comment>
<dbReference type="SUPFAM" id="SSF51445">
    <property type="entry name" value="(Trans)glycosidases"/>
    <property type="match status" value="1"/>
</dbReference>
<dbReference type="Pfam" id="PF00933">
    <property type="entry name" value="Glyco_hydro_3"/>
    <property type="match status" value="1"/>
</dbReference>
<keyword evidence="8 11" id="KW-0131">Cell cycle</keyword>
<dbReference type="GO" id="GO:0009252">
    <property type="term" value="P:peptidoglycan biosynthetic process"/>
    <property type="evidence" value="ECO:0007669"/>
    <property type="project" value="UniProtKB-KW"/>
</dbReference>
<evidence type="ECO:0000256" key="9">
    <source>
        <dbReference type="ARBA" id="ARBA00023316"/>
    </source>
</evidence>
<dbReference type="InterPro" id="IPR001764">
    <property type="entry name" value="Glyco_hydro_3_N"/>
</dbReference>
<feature type="binding site" evidence="11">
    <location>
        <position position="76"/>
    </location>
    <ligand>
        <name>substrate</name>
    </ligand>
</feature>
<dbReference type="UniPathway" id="UPA00544"/>
<dbReference type="GO" id="GO:0008360">
    <property type="term" value="P:regulation of cell shape"/>
    <property type="evidence" value="ECO:0007669"/>
    <property type="project" value="UniProtKB-KW"/>
</dbReference>
<dbReference type="FunFam" id="3.20.20.300:FF:000001">
    <property type="entry name" value="Beta-hexosaminidase"/>
    <property type="match status" value="1"/>
</dbReference>
<feature type="site" description="Important for catalytic activity" evidence="11">
    <location>
        <position position="184"/>
    </location>
</feature>
<evidence type="ECO:0000313" key="13">
    <source>
        <dbReference type="EMBL" id="SSY70167.1"/>
    </source>
</evidence>
<feature type="domain" description="Glycoside hydrolase family 3 N-terminal" evidence="12">
    <location>
        <begin position="18"/>
        <end position="291"/>
    </location>
</feature>
<evidence type="ECO:0000256" key="11">
    <source>
        <dbReference type="HAMAP-Rule" id="MF_00364"/>
    </source>
</evidence>
<dbReference type="OrthoDB" id="9786661at2"/>
<keyword evidence="6 11" id="KW-0573">Peptidoglycan synthesis</keyword>
<dbReference type="GO" id="GO:0004563">
    <property type="term" value="F:beta-N-acetylhexosaminidase activity"/>
    <property type="evidence" value="ECO:0007669"/>
    <property type="project" value="UniProtKB-UniRule"/>
</dbReference>
<dbReference type="GO" id="GO:0009254">
    <property type="term" value="P:peptidoglycan turnover"/>
    <property type="evidence" value="ECO:0007669"/>
    <property type="project" value="UniProtKB-UniRule"/>
</dbReference>
<evidence type="ECO:0000256" key="1">
    <source>
        <dbReference type="ARBA" id="ARBA00001231"/>
    </source>
</evidence>
<feature type="binding site" evidence="11">
    <location>
        <begin position="173"/>
        <end position="174"/>
    </location>
    <ligand>
        <name>substrate</name>
    </ligand>
</feature>